<feature type="transmembrane region" description="Helical" evidence="1">
    <location>
        <begin position="139"/>
        <end position="157"/>
    </location>
</feature>
<keyword evidence="1" id="KW-1133">Transmembrane helix</keyword>
<sequence length="399" mass="44060">MASFIHAVMRLAGAKRRQPEQMDEEQARIGSVTISETVGGDSWPRQSHVQTASHPVAGDDPLTLFRLMLGISTPAHLASDSGARPADNIGLYARVVHSEQVAKDSYKVFSAVINACYFLQIIVAAALTALGAANADNKAITAFGAINTVIAGFLTYLKGSGLPARLKYFGSEWKKVREFIEQQERDFSHDGCSQDVYEVVEMVREMYFNTKRDIEMNTPDSYNSMANIQARSTTVVGGKDILTKDTKGTSAHADDVASKLRTLNETVRKLKTRVETTVHDVQDGVHAIRDEEKRAAAELRTYGSTLVRGVDERVRDEEKRAAADVRSYGTAVIQRLDEQVREEEKKATTEFRGYGNAVARGVDERVREGEQRATAELRSYGAAVIKGNDDQTSRRPRPC</sequence>
<proteinExistence type="predicted"/>
<feature type="transmembrane region" description="Helical" evidence="1">
    <location>
        <begin position="108"/>
        <end position="133"/>
    </location>
</feature>
<dbReference type="NCBIfam" id="NF033635">
    <property type="entry name" value="SLATT_fungal"/>
    <property type="match status" value="1"/>
</dbReference>
<dbReference type="InterPro" id="IPR041622">
    <property type="entry name" value="SLATT_fungi"/>
</dbReference>
<protein>
    <recommendedName>
        <fullName evidence="2">SMODS and SLOG-associating 2TM effector domain-containing protein</fullName>
    </recommendedName>
</protein>
<reference evidence="3" key="1">
    <citation type="journal article" date="2023" name="Mol. Phylogenet. Evol.">
        <title>Genome-scale phylogeny and comparative genomics of the fungal order Sordariales.</title>
        <authorList>
            <person name="Hensen N."/>
            <person name="Bonometti L."/>
            <person name="Westerberg I."/>
            <person name="Brannstrom I.O."/>
            <person name="Guillou S."/>
            <person name="Cros-Aarteil S."/>
            <person name="Calhoun S."/>
            <person name="Haridas S."/>
            <person name="Kuo A."/>
            <person name="Mondo S."/>
            <person name="Pangilinan J."/>
            <person name="Riley R."/>
            <person name="LaButti K."/>
            <person name="Andreopoulos B."/>
            <person name="Lipzen A."/>
            <person name="Chen C."/>
            <person name="Yan M."/>
            <person name="Daum C."/>
            <person name="Ng V."/>
            <person name="Clum A."/>
            <person name="Steindorff A."/>
            <person name="Ohm R.A."/>
            <person name="Martin F."/>
            <person name="Silar P."/>
            <person name="Natvig D.O."/>
            <person name="Lalanne C."/>
            <person name="Gautier V."/>
            <person name="Ament-Velasquez S.L."/>
            <person name="Kruys A."/>
            <person name="Hutchinson M.I."/>
            <person name="Powell A.J."/>
            <person name="Barry K."/>
            <person name="Miller A.N."/>
            <person name="Grigoriev I.V."/>
            <person name="Debuchy R."/>
            <person name="Gladieux P."/>
            <person name="Hiltunen Thoren M."/>
            <person name="Johannesson H."/>
        </authorList>
    </citation>
    <scope>NUCLEOTIDE SEQUENCE</scope>
    <source>
        <strain evidence="3">CBS 955.72</strain>
    </source>
</reference>
<keyword evidence="1" id="KW-0472">Membrane</keyword>
<evidence type="ECO:0000313" key="3">
    <source>
        <dbReference type="EMBL" id="KAK3356419.1"/>
    </source>
</evidence>
<organism evidence="3 4">
    <name type="scientific">Lasiosphaeria hispida</name>
    <dbReference type="NCBI Taxonomy" id="260671"/>
    <lineage>
        <taxon>Eukaryota</taxon>
        <taxon>Fungi</taxon>
        <taxon>Dikarya</taxon>
        <taxon>Ascomycota</taxon>
        <taxon>Pezizomycotina</taxon>
        <taxon>Sordariomycetes</taxon>
        <taxon>Sordariomycetidae</taxon>
        <taxon>Sordariales</taxon>
        <taxon>Lasiosphaeriaceae</taxon>
        <taxon>Lasiosphaeria</taxon>
    </lineage>
</organism>
<dbReference type="Pfam" id="PF18142">
    <property type="entry name" value="SLATT_fungal"/>
    <property type="match status" value="1"/>
</dbReference>
<keyword evidence="1" id="KW-0812">Transmembrane</keyword>
<dbReference type="PANTHER" id="PTHR38793:SF3">
    <property type="entry name" value="SMODS AND SLOG-ASSOCIATING 2TM EFFECTOR DOMAIN-CONTAINING PROTEIN"/>
    <property type="match status" value="1"/>
</dbReference>
<reference evidence="3" key="2">
    <citation type="submission" date="2023-06" db="EMBL/GenBank/DDBJ databases">
        <authorList>
            <consortium name="Lawrence Berkeley National Laboratory"/>
            <person name="Haridas S."/>
            <person name="Hensen N."/>
            <person name="Bonometti L."/>
            <person name="Westerberg I."/>
            <person name="Brannstrom I.O."/>
            <person name="Guillou S."/>
            <person name="Cros-Aarteil S."/>
            <person name="Calhoun S."/>
            <person name="Kuo A."/>
            <person name="Mondo S."/>
            <person name="Pangilinan J."/>
            <person name="Riley R."/>
            <person name="Labutti K."/>
            <person name="Andreopoulos B."/>
            <person name="Lipzen A."/>
            <person name="Chen C."/>
            <person name="Yanf M."/>
            <person name="Daum C."/>
            <person name="Ng V."/>
            <person name="Clum A."/>
            <person name="Steindorff A."/>
            <person name="Ohm R."/>
            <person name="Martin F."/>
            <person name="Silar P."/>
            <person name="Natvig D."/>
            <person name="Lalanne C."/>
            <person name="Gautier V."/>
            <person name="Ament-Velasquez S.L."/>
            <person name="Kruys A."/>
            <person name="Hutchinson M.I."/>
            <person name="Powell A.J."/>
            <person name="Barry K."/>
            <person name="Miller A.N."/>
            <person name="Grigoriev I.V."/>
            <person name="Debuchy R."/>
            <person name="Gladieux P."/>
            <person name="Thoren M.H."/>
            <person name="Johannesson H."/>
        </authorList>
    </citation>
    <scope>NUCLEOTIDE SEQUENCE</scope>
    <source>
        <strain evidence="3">CBS 955.72</strain>
    </source>
</reference>
<evidence type="ECO:0000313" key="4">
    <source>
        <dbReference type="Proteomes" id="UP001275084"/>
    </source>
</evidence>
<gene>
    <name evidence="3" type="ORF">B0T25DRAFT_536718</name>
</gene>
<comment type="caution">
    <text evidence="3">The sequence shown here is derived from an EMBL/GenBank/DDBJ whole genome shotgun (WGS) entry which is preliminary data.</text>
</comment>
<keyword evidence="4" id="KW-1185">Reference proteome</keyword>
<dbReference type="AlphaFoldDB" id="A0AAJ0HKR1"/>
<dbReference type="PANTHER" id="PTHR38793">
    <property type="entry name" value="SLATT_FUNGAL DOMAIN-CONTAINING PROTEIN-RELATED"/>
    <property type="match status" value="1"/>
</dbReference>
<accession>A0AAJ0HKR1</accession>
<name>A0AAJ0HKR1_9PEZI</name>
<dbReference type="EMBL" id="JAUIQD010000003">
    <property type="protein sequence ID" value="KAK3356419.1"/>
    <property type="molecule type" value="Genomic_DNA"/>
</dbReference>
<feature type="domain" description="SMODS and SLOG-associating 2TM effector" evidence="2">
    <location>
        <begin position="94"/>
        <end position="211"/>
    </location>
</feature>
<evidence type="ECO:0000259" key="2">
    <source>
        <dbReference type="Pfam" id="PF18142"/>
    </source>
</evidence>
<dbReference type="Proteomes" id="UP001275084">
    <property type="component" value="Unassembled WGS sequence"/>
</dbReference>
<evidence type="ECO:0000256" key="1">
    <source>
        <dbReference type="SAM" id="Phobius"/>
    </source>
</evidence>